<dbReference type="InterPro" id="IPR039425">
    <property type="entry name" value="RNA_pol_sigma-70-like"/>
</dbReference>
<dbReference type="InterPro" id="IPR013325">
    <property type="entry name" value="RNA_pol_sigma_r2"/>
</dbReference>
<evidence type="ECO:0000256" key="1">
    <source>
        <dbReference type="ARBA" id="ARBA00010641"/>
    </source>
</evidence>
<dbReference type="GO" id="GO:0006352">
    <property type="term" value="P:DNA-templated transcription initiation"/>
    <property type="evidence" value="ECO:0007669"/>
    <property type="project" value="InterPro"/>
</dbReference>
<keyword evidence="2" id="KW-0805">Transcription regulation</keyword>
<evidence type="ECO:0000259" key="6">
    <source>
        <dbReference type="Pfam" id="PF08281"/>
    </source>
</evidence>
<keyword evidence="8" id="KW-1185">Reference proteome</keyword>
<accession>A0A847SVZ6</accession>
<dbReference type="InterPro" id="IPR007627">
    <property type="entry name" value="RNA_pol_sigma70_r2"/>
</dbReference>
<dbReference type="Gene3D" id="1.10.1740.10">
    <property type="match status" value="1"/>
</dbReference>
<dbReference type="RefSeq" id="WP_168740754.1">
    <property type="nucleotide sequence ID" value="NZ_JABAHZ010000005.1"/>
</dbReference>
<evidence type="ECO:0000256" key="2">
    <source>
        <dbReference type="ARBA" id="ARBA00023015"/>
    </source>
</evidence>
<proteinExistence type="inferred from homology"/>
<dbReference type="InterPro" id="IPR013249">
    <property type="entry name" value="RNA_pol_sigma70_r4_t2"/>
</dbReference>
<name>A0A847SVZ6_9BACT</name>
<dbReference type="InterPro" id="IPR013324">
    <property type="entry name" value="RNA_pol_sigma_r3/r4-like"/>
</dbReference>
<comment type="similarity">
    <text evidence="1">Belongs to the sigma-70 factor family. ECF subfamily.</text>
</comment>
<evidence type="ECO:0000256" key="4">
    <source>
        <dbReference type="ARBA" id="ARBA00023163"/>
    </source>
</evidence>
<dbReference type="GO" id="GO:0003677">
    <property type="term" value="F:DNA binding"/>
    <property type="evidence" value="ECO:0007669"/>
    <property type="project" value="InterPro"/>
</dbReference>
<dbReference type="Gene3D" id="1.10.10.10">
    <property type="entry name" value="Winged helix-like DNA-binding domain superfamily/Winged helix DNA-binding domain"/>
    <property type="match status" value="1"/>
</dbReference>
<protein>
    <submittedName>
        <fullName evidence="7">Sigma-70 family RNA polymerase sigma factor</fullName>
    </submittedName>
</protein>
<dbReference type="NCBIfam" id="TIGR02937">
    <property type="entry name" value="sigma70-ECF"/>
    <property type="match status" value="1"/>
</dbReference>
<dbReference type="AlphaFoldDB" id="A0A847SVZ6"/>
<dbReference type="Proteomes" id="UP000552864">
    <property type="component" value="Unassembled WGS sequence"/>
</dbReference>
<dbReference type="InterPro" id="IPR014284">
    <property type="entry name" value="RNA_pol_sigma-70_dom"/>
</dbReference>
<reference evidence="7 8" key="1">
    <citation type="submission" date="2020-04" db="EMBL/GenBank/DDBJ databases">
        <authorList>
            <person name="Yin C."/>
        </authorList>
    </citation>
    <scope>NUCLEOTIDE SEQUENCE [LARGE SCALE GENOMIC DNA]</scope>
    <source>
        <strain evidence="7 8">Ak56</strain>
    </source>
</reference>
<dbReference type="InterPro" id="IPR036388">
    <property type="entry name" value="WH-like_DNA-bd_sf"/>
</dbReference>
<feature type="domain" description="RNA polymerase sigma factor 70 region 4 type 2" evidence="6">
    <location>
        <begin position="122"/>
        <end position="172"/>
    </location>
</feature>
<evidence type="ECO:0000259" key="5">
    <source>
        <dbReference type="Pfam" id="PF04542"/>
    </source>
</evidence>
<dbReference type="SUPFAM" id="SSF88659">
    <property type="entry name" value="Sigma3 and sigma4 domains of RNA polymerase sigma factors"/>
    <property type="match status" value="1"/>
</dbReference>
<evidence type="ECO:0000256" key="3">
    <source>
        <dbReference type="ARBA" id="ARBA00023082"/>
    </source>
</evidence>
<organism evidence="7 8">
    <name type="scientific">Chitinophaga eiseniae</name>
    <dbReference type="NCBI Taxonomy" id="634771"/>
    <lineage>
        <taxon>Bacteria</taxon>
        <taxon>Pseudomonadati</taxon>
        <taxon>Bacteroidota</taxon>
        <taxon>Chitinophagia</taxon>
        <taxon>Chitinophagales</taxon>
        <taxon>Chitinophagaceae</taxon>
        <taxon>Chitinophaga</taxon>
    </lineage>
</organism>
<dbReference type="Pfam" id="PF04542">
    <property type="entry name" value="Sigma70_r2"/>
    <property type="match status" value="1"/>
</dbReference>
<feature type="domain" description="RNA polymerase sigma-70 region 2" evidence="5">
    <location>
        <begin position="27"/>
        <end position="91"/>
    </location>
</feature>
<dbReference type="Pfam" id="PF08281">
    <property type="entry name" value="Sigma70_r4_2"/>
    <property type="match status" value="1"/>
</dbReference>
<keyword evidence="4" id="KW-0804">Transcription</keyword>
<comment type="caution">
    <text evidence="7">The sequence shown here is derived from an EMBL/GenBank/DDBJ whole genome shotgun (WGS) entry which is preliminary data.</text>
</comment>
<dbReference type="PANTHER" id="PTHR43133">
    <property type="entry name" value="RNA POLYMERASE ECF-TYPE SIGMA FACTO"/>
    <property type="match status" value="1"/>
</dbReference>
<dbReference type="GO" id="GO:0016987">
    <property type="term" value="F:sigma factor activity"/>
    <property type="evidence" value="ECO:0007669"/>
    <property type="project" value="UniProtKB-KW"/>
</dbReference>
<gene>
    <name evidence="7" type="ORF">HGH91_20905</name>
</gene>
<keyword evidence="3" id="KW-0731">Sigma factor</keyword>
<evidence type="ECO:0000313" key="7">
    <source>
        <dbReference type="EMBL" id="NLR81102.1"/>
    </source>
</evidence>
<dbReference type="PANTHER" id="PTHR43133:SF46">
    <property type="entry name" value="RNA POLYMERASE SIGMA-70 FACTOR ECF SUBFAMILY"/>
    <property type="match status" value="1"/>
</dbReference>
<evidence type="ECO:0000313" key="8">
    <source>
        <dbReference type="Proteomes" id="UP000552864"/>
    </source>
</evidence>
<dbReference type="EMBL" id="JABAHZ010000005">
    <property type="protein sequence ID" value="NLR81102.1"/>
    <property type="molecule type" value="Genomic_DNA"/>
</dbReference>
<sequence length="194" mass="22713">MALKRIDNEREILELVAGGCQHAFSVLFHGYLNQAGRVVYAMIGSREQTEEILQDLFVKLWKDREKLPTIKDFNAYFFILLRNHTLNHLKSIVAGRKKQAQYTRFELMRQEQEDEQADKRLEIFDKAIEALPAQQKTVFLLRSQGYKNLEIATRMNLSADSVKKYNQLALKSIHRFIKVRVTVLFTLATLHFLK</sequence>
<dbReference type="SUPFAM" id="SSF88946">
    <property type="entry name" value="Sigma2 domain of RNA polymerase sigma factors"/>
    <property type="match status" value="1"/>
</dbReference>